<accession>A0A938WVB7</accession>
<dbReference type="SMART" id="SM00857">
    <property type="entry name" value="Resolvase"/>
    <property type="match status" value="1"/>
</dbReference>
<dbReference type="Pfam" id="PF00239">
    <property type="entry name" value="Resolvase"/>
    <property type="match status" value="1"/>
</dbReference>
<dbReference type="PANTHER" id="PTHR30461:SF19">
    <property type="entry name" value="SITE-SPECIFIC RECOMBINASE RESOLVASE FAMILY"/>
    <property type="match status" value="1"/>
</dbReference>
<dbReference type="Proteomes" id="UP000706891">
    <property type="component" value="Unassembled WGS sequence"/>
</dbReference>
<feature type="domain" description="Resolvase/invertase-type recombinase catalytic" evidence="1">
    <location>
        <begin position="4"/>
        <end position="155"/>
    </location>
</feature>
<dbReference type="EMBL" id="JACJJG010000122">
    <property type="protein sequence ID" value="MBM6674750.1"/>
    <property type="molecule type" value="Genomic_DNA"/>
</dbReference>
<dbReference type="CDD" id="cd03768">
    <property type="entry name" value="SR_ResInv"/>
    <property type="match status" value="1"/>
</dbReference>
<evidence type="ECO:0000313" key="3">
    <source>
        <dbReference type="Proteomes" id="UP000706891"/>
    </source>
</evidence>
<dbReference type="InterPro" id="IPR050639">
    <property type="entry name" value="SSR_resolvase"/>
</dbReference>
<name>A0A938WVB7_9BACT</name>
<dbReference type="InterPro" id="IPR006119">
    <property type="entry name" value="Resolv_N"/>
</dbReference>
<proteinExistence type="predicted"/>
<dbReference type="SUPFAM" id="SSF53041">
    <property type="entry name" value="Resolvase-like"/>
    <property type="match status" value="1"/>
</dbReference>
<dbReference type="PROSITE" id="PS51736">
    <property type="entry name" value="RECOMBINASES_3"/>
    <property type="match status" value="1"/>
</dbReference>
<organism evidence="2 3">
    <name type="scientific">Marseilla massiliensis</name>
    <dbReference type="NCBI Taxonomy" id="1841864"/>
    <lineage>
        <taxon>Bacteria</taxon>
        <taxon>Pseudomonadati</taxon>
        <taxon>Bacteroidota</taxon>
        <taxon>Bacteroidia</taxon>
        <taxon>Bacteroidales</taxon>
        <taxon>Prevotellaceae</taxon>
        <taxon>Marseilla</taxon>
    </lineage>
</organism>
<protein>
    <submittedName>
        <fullName evidence="2">Recombinase family protein</fullName>
    </submittedName>
</protein>
<dbReference type="InterPro" id="IPR036162">
    <property type="entry name" value="Resolvase-like_N_sf"/>
</dbReference>
<dbReference type="GO" id="GO:0000150">
    <property type="term" value="F:DNA strand exchange activity"/>
    <property type="evidence" value="ECO:0007669"/>
    <property type="project" value="InterPro"/>
</dbReference>
<reference evidence="2" key="1">
    <citation type="submission" date="2020-08" db="EMBL/GenBank/DDBJ databases">
        <authorList>
            <person name="Cejkova D."/>
            <person name="Kubasova T."/>
            <person name="Jahodarova E."/>
            <person name="Rychlik I."/>
        </authorList>
    </citation>
    <scope>NUCLEOTIDE SEQUENCE</scope>
    <source>
        <strain evidence="2">An824</strain>
    </source>
</reference>
<sequence length="217" mass="25048">METTAVVYARVSSTNDRQDTSRQIRDLEILAKTKSLKIVKTYEEHISGARKTQERPILKECLSYCFKNKIGILLISELSRLGRNVDDVLYNVRLCKEKHLNVYFQKERLSIFNADGKEHPFLTIFIAVLGTCAEMERENIRFRLNSGKEQFVANGGKVGRKAGYRKPDDKMKEEYAGVIRLLHKGYPIRMIAKSEKVGISTVQRIKKRFMDNEKQTA</sequence>
<dbReference type="Gene3D" id="1.10.10.60">
    <property type="entry name" value="Homeodomain-like"/>
    <property type="match status" value="1"/>
</dbReference>
<comment type="caution">
    <text evidence="2">The sequence shown here is derived from an EMBL/GenBank/DDBJ whole genome shotgun (WGS) entry which is preliminary data.</text>
</comment>
<evidence type="ECO:0000259" key="1">
    <source>
        <dbReference type="PROSITE" id="PS51736"/>
    </source>
</evidence>
<dbReference type="PANTHER" id="PTHR30461">
    <property type="entry name" value="DNA-INVERTASE FROM LAMBDOID PROPHAGE"/>
    <property type="match status" value="1"/>
</dbReference>
<dbReference type="AlphaFoldDB" id="A0A938WVB7"/>
<dbReference type="Gene3D" id="3.40.50.1390">
    <property type="entry name" value="Resolvase, N-terminal catalytic domain"/>
    <property type="match status" value="1"/>
</dbReference>
<dbReference type="GO" id="GO:0003677">
    <property type="term" value="F:DNA binding"/>
    <property type="evidence" value="ECO:0007669"/>
    <property type="project" value="InterPro"/>
</dbReference>
<evidence type="ECO:0000313" key="2">
    <source>
        <dbReference type="EMBL" id="MBM6674750.1"/>
    </source>
</evidence>
<keyword evidence="3" id="KW-1185">Reference proteome</keyword>
<dbReference type="RefSeq" id="WP_205105840.1">
    <property type="nucleotide sequence ID" value="NZ_JACJJG010000122.1"/>
</dbReference>
<reference evidence="2" key="2">
    <citation type="journal article" date="2021" name="Sci. Rep.">
        <title>The distribution of antibiotic resistance genes in chicken gut microbiota commensals.</title>
        <authorList>
            <person name="Juricova H."/>
            <person name="Matiasovicova J."/>
            <person name="Kubasova T."/>
            <person name="Cejkova D."/>
            <person name="Rychlik I."/>
        </authorList>
    </citation>
    <scope>NUCLEOTIDE SEQUENCE</scope>
    <source>
        <strain evidence="2">An824</strain>
    </source>
</reference>
<gene>
    <name evidence="2" type="ORF">H6A34_12825</name>
</gene>